<feature type="transmembrane region" description="Helical" evidence="1">
    <location>
        <begin position="48"/>
        <end position="68"/>
    </location>
</feature>
<feature type="transmembrane region" description="Helical" evidence="1">
    <location>
        <begin position="101"/>
        <end position="119"/>
    </location>
</feature>
<dbReference type="EMBL" id="CP121196">
    <property type="protein sequence ID" value="XBH18137.1"/>
    <property type="molecule type" value="Genomic_DNA"/>
</dbReference>
<evidence type="ECO:0000256" key="1">
    <source>
        <dbReference type="SAM" id="Phobius"/>
    </source>
</evidence>
<dbReference type="InterPro" id="IPR025695">
    <property type="entry name" value="DoxX-like"/>
</dbReference>
<organism evidence="2">
    <name type="scientific">Telmatobacter sp. DSM 110680</name>
    <dbReference type="NCBI Taxonomy" id="3036704"/>
    <lineage>
        <taxon>Bacteria</taxon>
        <taxon>Pseudomonadati</taxon>
        <taxon>Acidobacteriota</taxon>
        <taxon>Terriglobia</taxon>
        <taxon>Terriglobales</taxon>
        <taxon>Acidobacteriaceae</taxon>
        <taxon>Telmatobacter</taxon>
    </lineage>
</organism>
<accession>A0AAU7DM32</accession>
<keyword evidence="1" id="KW-0812">Transmembrane</keyword>
<sequence>MTMLDPKLIRLSIALVWLYQGLWCKVCGGSAAHLAVISNVPFFGPETARIVLIALGICESCIAAWVLSGRCMRQAAVVQTVSLITMNVGGVIWAWRLISDPFGMVFQNFAFLLLIWVLAEKSHAPAHA</sequence>
<name>A0AAU7DM32_9BACT</name>
<dbReference type="RefSeq" id="WP_348263360.1">
    <property type="nucleotide sequence ID" value="NZ_CP121196.1"/>
</dbReference>
<keyword evidence="1" id="KW-0472">Membrane</keyword>
<protein>
    <submittedName>
        <fullName evidence="2">DoxX-like family protein</fullName>
    </submittedName>
</protein>
<gene>
    <name evidence="2" type="ORF">P8935_02125</name>
</gene>
<proteinExistence type="predicted"/>
<dbReference type="Pfam" id="PF13781">
    <property type="entry name" value="DoxX_3"/>
    <property type="match status" value="1"/>
</dbReference>
<feature type="transmembrane region" description="Helical" evidence="1">
    <location>
        <begin position="75"/>
        <end position="95"/>
    </location>
</feature>
<keyword evidence="1" id="KW-1133">Transmembrane helix</keyword>
<dbReference type="AlphaFoldDB" id="A0AAU7DM32"/>
<evidence type="ECO:0000313" key="2">
    <source>
        <dbReference type="EMBL" id="XBH18137.1"/>
    </source>
</evidence>
<reference evidence="2" key="1">
    <citation type="submission" date="2023-03" db="EMBL/GenBank/DDBJ databases">
        <title>Edaphobacter sp.</title>
        <authorList>
            <person name="Huber K.J."/>
            <person name="Papendorf J."/>
            <person name="Pilke C."/>
            <person name="Bunk B."/>
            <person name="Sproeer C."/>
            <person name="Pester M."/>
        </authorList>
    </citation>
    <scope>NUCLEOTIDE SEQUENCE</scope>
    <source>
        <strain evidence="2">DSM 110680</strain>
    </source>
</reference>